<proteinExistence type="predicted"/>
<dbReference type="eggNOG" id="COG2199">
    <property type="taxonomic scope" value="Bacteria"/>
</dbReference>
<reference evidence="3 4" key="1">
    <citation type="journal article" date="2012" name="Stand. Genomic Sci.">
        <title>Complete genome sequence of Terriglobus saanensis type strain SP1PR4(T), an Acidobacteria from tundra soil.</title>
        <authorList>
            <person name="Rawat S.R."/>
            <person name="Mannisto M.K."/>
            <person name="Starovoytov V."/>
            <person name="Goodwin L."/>
            <person name="Nolan M."/>
            <person name="Hauser L."/>
            <person name="Land M."/>
            <person name="Davenport K.W."/>
            <person name="Woyke T."/>
            <person name="Haggblom M.M."/>
        </authorList>
    </citation>
    <scope>NUCLEOTIDE SEQUENCE</scope>
    <source>
        <strain evidence="4">ATCC BAA-1853 / DSM 23119 / SP1PR4</strain>
    </source>
</reference>
<evidence type="ECO:0000313" key="3">
    <source>
        <dbReference type="EMBL" id="ADV84556.1"/>
    </source>
</evidence>
<dbReference type="InterPro" id="IPR029787">
    <property type="entry name" value="Nucleotide_cyclase"/>
</dbReference>
<dbReference type="PROSITE" id="PS50887">
    <property type="entry name" value="GGDEF"/>
    <property type="match status" value="1"/>
</dbReference>
<protein>
    <submittedName>
        <fullName evidence="3">Diguanylate cyclase</fullName>
    </submittedName>
</protein>
<feature type="transmembrane region" description="Helical" evidence="1">
    <location>
        <begin position="39"/>
        <end position="59"/>
    </location>
</feature>
<keyword evidence="4" id="KW-1185">Reference proteome</keyword>
<feature type="domain" description="GGDEF" evidence="2">
    <location>
        <begin position="296"/>
        <end position="429"/>
    </location>
</feature>
<organism evidence="3 4">
    <name type="scientific">Terriglobus saanensis (strain ATCC BAA-1853 / DSM 23119 / SP1PR4)</name>
    <dbReference type="NCBI Taxonomy" id="401053"/>
    <lineage>
        <taxon>Bacteria</taxon>
        <taxon>Pseudomonadati</taxon>
        <taxon>Acidobacteriota</taxon>
        <taxon>Terriglobia</taxon>
        <taxon>Terriglobales</taxon>
        <taxon>Acidobacteriaceae</taxon>
        <taxon>Terriglobus</taxon>
    </lineage>
</organism>
<dbReference type="Pfam" id="PF08448">
    <property type="entry name" value="PAS_4"/>
    <property type="match status" value="1"/>
</dbReference>
<evidence type="ECO:0000256" key="1">
    <source>
        <dbReference type="SAM" id="Phobius"/>
    </source>
</evidence>
<gene>
    <name evidence="3" type="ordered locus">AciPR4_3807</name>
</gene>
<sequence>MKSVSPALQSSRAGLSFLLFGPAALVLLMQPTRLSGLDAAAWLVALFCAALLMRFAYILRKKRRQATISNLLLGLLLFFAAERLAGIALRSPQLSSLMPYLPWIQAVTSIALTLCAIAAFPRIQIALAQAASARKEHADFVAAAESSLDDFYIFDGIPDASGAIVDFRFRYLNANAEMRLKINREDLYGKVLTEVRPYMISSGLIHHYREIVRTGVPFVAEIFIDDDRIKATWINVQAVKLGDGLAVTSRDITARKQLDDQVRYLAHHDQLTGLPNRTLMQDRLNQAILRADRSKNKVAVFVLDIDRFKHVNDSLGHSCGDALLVSVSNKLLSCVRKSDTVVRMGGDEFLIVMPEVKNLEDAMQCGLQLVERTATPSLLGDQEVAVTISAGLSLYPDHGSNVGELLKNADTAMYLVKTRGRNGVQVYTDIAS</sequence>
<dbReference type="FunFam" id="3.30.70.270:FF:000001">
    <property type="entry name" value="Diguanylate cyclase domain protein"/>
    <property type="match status" value="1"/>
</dbReference>
<dbReference type="InterPro" id="IPR052163">
    <property type="entry name" value="DGC-Regulatory_Protein"/>
</dbReference>
<dbReference type="Gene3D" id="3.30.70.270">
    <property type="match status" value="1"/>
</dbReference>
<feature type="transmembrane region" description="Helical" evidence="1">
    <location>
        <begin position="71"/>
        <end position="89"/>
    </location>
</feature>
<dbReference type="RefSeq" id="WP_013570286.1">
    <property type="nucleotide sequence ID" value="NC_014963.1"/>
</dbReference>
<dbReference type="SUPFAM" id="SSF55785">
    <property type="entry name" value="PYP-like sensor domain (PAS domain)"/>
    <property type="match status" value="1"/>
</dbReference>
<evidence type="ECO:0000313" key="4">
    <source>
        <dbReference type="Proteomes" id="UP000006844"/>
    </source>
</evidence>
<dbReference type="AlphaFoldDB" id="E8V1E1"/>
<dbReference type="InterPro" id="IPR035965">
    <property type="entry name" value="PAS-like_dom_sf"/>
</dbReference>
<dbReference type="InterPro" id="IPR000160">
    <property type="entry name" value="GGDEF_dom"/>
</dbReference>
<dbReference type="SUPFAM" id="SSF55073">
    <property type="entry name" value="Nucleotide cyclase"/>
    <property type="match status" value="1"/>
</dbReference>
<keyword evidence="1" id="KW-0472">Membrane</keyword>
<dbReference type="Proteomes" id="UP000006844">
    <property type="component" value="Chromosome"/>
</dbReference>
<dbReference type="STRING" id="401053.AciPR4_3807"/>
<dbReference type="InterPro" id="IPR043128">
    <property type="entry name" value="Rev_trsase/Diguanyl_cyclase"/>
</dbReference>
<keyword evidence="1" id="KW-0812">Transmembrane</keyword>
<evidence type="ECO:0000259" key="2">
    <source>
        <dbReference type="PROSITE" id="PS50887"/>
    </source>
</evidence>
<feature type="transmembrane region" description="Helical" evidence="1">
    <location>
        <begin position="101"/>
        <end position="120"/>
    </location>
</feature>
<keyword evidence="1" id="KW-1133">Transmembrane helix</keyword>
<dbReference type="PANTHER" id="PTHR46663:SF2">
    <property type="entry name" value="GGDEF DOMAIN-CONTAINING PROTEIN"/>
    <property type="match status" value="1"/>
</dbReference>
<dbReference type="InterPro" id="IPR013656">
    <property type="entry name" value="PAS_4"/>
</dbReference>
<dbReference type="OrthoDB" id="9759607at2"/>
<dbReference type="SMART" id="SM00267">
    <property type="entry name" value="GGDEF"/>
    <property type="match status" value="1"/>
</dbReference>
<dbReference type="Pfam" id="PF00990">
    <property type="entry name" value="GGDEF"/>
    <property type="match status" value="1"/>
</dbReference>
<dbReference type="CDD" id="cd01949">
    <property type="entry name" value="GGDEF"/>
    <property type="match status" value="1"/>
</dbReference>
<dbReference type="GO" id="GO:0003824">
    <property type="term" value="F:catalytic activity"/>
    <property type="evidence" value="ECO:0007669"/>
    <property type="project" value="UniProtKB-ARBA"/>
</dbReference>
<name>E8V1E1_TERSS</name>
<dbReference type="EMBL" id="CP002467">
    <property type="protein sequence ID" value="ADV84556.1"/>
    <property type="molecule type" value="Genomic_DNA"/>
</dbReference>
<dbReference type="HOGENOM" id="CLU_634489_0_0_0"/>
<dbReference type="PANTHER" id="PTHR46663">
    <property type="entry name" value="DIGUANYLATE CYCLASE DGCT-RELATED"/>
    <property type="match status" value="1"/>
</dbReference>
<dbReference type="Gene3D" id="3.30.450.20">
    <property type="entry name" value="PAS domain"/>
    <property type="match status" value="1"/>
</dbReference>
<dbReference type="NCBIfam" id="TIGR00254">
    <property type="entry name" value="GGDEF"/>
    <property type="match status" value="1"/>
</dbReference>
<accession>E8V1E1</accession>
<dbReference type="KEGG" id="tsa:AciPR4_3807"/>